<keyword evidence="1" id="KW-0812">Transmembrane</keyword>
<reference evidence="3" key="1">
    <citation type="submission" date="2023-11" db="UniProtKB">
        <authorList>
            <consortium name="WormBaseParasite"/>
        </authorList>
    </citation>
    <scope>IDENTIFICATION</scope>
</reference>
<feature type="transmembrane region" description="Helical" evidence="1">
    <location>
        <begin position="134"/>
        <end position="158"/>
    </location>
</feature>
<sequence>MKHKSMIHHNHSNSRRKHPKRCTLIIYHISLGLIFIGIILTIIGLTTQRLFHIYIYDHRNPAKFHHLHIPIGLFSMSTHITWLSMEKSILSENLEINDLRWTLARIMSLIGLLTAITSFIIHIILAYFQTNRKWLNVLAEVVFLLIAVACVLVGLSLAETEIEYIHDHGDMILTKVLLSNGLMGTNDEYTNQFYLDKNNNNNQLMINRDSTGGNFNLEDNTAINGLSSSSSSGGVGSGSSGSSISSSTDNDRLGLSGEFALLLTPPLSSFFLLISADFIYLLSFLAVLIYFVRLCEKAEADRKQMKCAETTSSV</sequence>
<proteinExistence type="predicted"/>
<dbReference type="AlphaFoldDB" id="A0AA85AJB7"/>
<evidence type="ECO:0000313" key="2">
    <source>
        <dbReference type="Proteomes" id="UP000050790"/>
    </source>
</evidence>
<keyword evidence="1" id="KW-0472">Membrane</keyword>
<keyword evidence="1" id="KW-1133">Transmembrane helix</keyword>
<evidence type="ECO:0000256" key="1">
    <source>
        <dbReference type="SAM" id="Phobius"/>
    </source>
</evidence>
<accession>A0AA85AJB7</accession>
<dbReference type="WBParaSite" id="SMRG1_87810.1">
    <property type="protein sequence ID" value="SMRG1_87810.1"/>
    <property type="gene ID" value="SMRG1_87810"/>
</dbReference>
<organism evidence="2 3">
    <name type="scientific">Schistosoma margrebowiei</name>
    <dbReference type="NCBI Taxonomy" id="48269"/>
    <lineage>
        <taxon>Eukaryota</taxon>
        <taxon>Metazoa</taxon>
        <taxon>Spiralia</taxon>
        <taxon>Lophotrochozoa</taxon>
        <taxon>Platyhelminthes</taxon>
        <taxon>Trematoda</taxon>
        <taxon>Digenea</taxon>
        <taxon>Strigeidida</taxon>
        <taxon>Schistosomatoidea</taxon>
        <taxon>Schistosomatidae</taxon>
        <taxon>Schistosoma</taxon>
    </lineage>
</organism>
<dbReference type="Proteomes" id="UP000050790">
    <property type="component" value="Unassembled WGS sequence"/>
</dbReference>
<name>A0AA85AJB7_9TREM</name>
<feature type="transmembrane region" description="Helical" evidence="1">
    <location>
        <begin position="278"/>
        <end position="295"/>
    </location>
</feature>
<feature type="transmembrane region" description="Helical" evidence="1">
    <location>
        <begin position="106"/>
        <end position="128"/>
    </location>
</feature>
<protein>
    <submittedName>
        <fullName evidence="3">Uncharacterized protein</fullName>
    </submittedName>
</protein>
<evidence type="ECO:0000313" key="3">
    <source>
        <dbReference type="WBParaSite" id="SMRG1_87810.1"/>
    </source>
</evidence>
<feature type="transmembrane region" description="Helical" evidence="1">
    <location>
        <begin position="24"/>
        <end position="47"/>
    </location>
</feature>